<feature type="domain" description="LysM" evidence="4">
    <location>
        <begin position="138"/>
        <end position="186"/>
    </location>
</feature>
<feature type="signal peptide" evidence="3">
    <location>
        <begin position="1"/>
        <end position="35"/>
    </location>
</feature>
<evidence type="ECO:0000256" key="2">
    <source>
        <dbReference type="ARBA" id="ARBA00022801"/>
    </source>
</evidence>
<keyword evidence="6" id="KW-1185">Reference proteome</keyword>
<reference evidence="5 6" key="1">
    <citation type="submission" date="2018-05" db="EMBL/GenBank/DDBJ databases">
        <title>Genomic Encyclopedia of Archaeal and Bacterial Type Strains, Phase II (KMG-II): from individual species to whole genera.</title>
        <authorList>
            <person name="Goeker M."/>
        </authorList>
    </citation>
    <scope>NUCLEOTIDE SEQUENCE [LARGE SCALE GENOMIC DNA]</scope>
    <source>
        <strain evidence="5 6">DSM 45184</strain>
    </source>
</reference>
<dbReference type="RefSeq" id="WP_109597056.1">
    <property type="nucleotide sequence ID" value="NZ_BONA01000062.1"/>
</dbReference>
<protein>
    <submittedName>
        <fullName evidence="5">LysM domain-containing protein</fullName>
    </submittedName>
</protein>
<proteinExistence type="inferred from homology"/>
<dbReference type="OrthoDB" id="1404170at2"/>
<evidence type="ECO:0000313" key="6">
    <source>
        <dbReference type="Proteomes" id="UP000245697"/>
    </source>
</evidence>
<dbReference type="InterPro" id="IPR018392">
    <property type="entry name" value="LysM"/>
</dbReference>
<accession>A0A316FST9</accession>
<dbReference type="PANTHER" id="PTHR34700:SF4">
    <property type="entry name" value="PHAGE-LIKE ELEMENT PBSX PROTEIN XKDP"/>
    <property type="match status" value="1"/>
</dbReference>
<name>A0A316FST9_9ACTN</name>
<dbReference type="PANTHER" id="PTHR34700">
    <property type="entry name" value="POTASSIUM BINDING PROTEIN KBP"/>
    <property type="match status" value="1"/>
</dbReference>
<dbReference type="PROSITE" id="PS51782">
    <property type="entry name" value="LYSM"/>
    <property type="match status" value="1"/>
</dbReference>
<sequence length="186" mass="19926">MSRIGSRRVRLALVLATAGVTGAGVLLGPATPAQAARQVNWDVVAKCESGGRWHINTGNGYYGGLQFSRSTWKANGGGKYAPTADRATKAEQIAIANKLHAKRGLSPWPTCGKKAGVYKKTTTASKKKKAVAKKPSGKTYVIRSGDTLASIARKYKVKGGWRTLYALNKDKLRSPGLIFAGQRIRL</sequence>
<dbReference type="AlphaFoldDB" id="A0A316FST9"/>
<keyword evidence="3" id="KW-0732">Signal</keyword>
<comment type="caution">
    <text evidence="5">The sequence shown here is derived from an EMBL/GenBank/DDBJ whole genome shotgun (WGS) entry which is preliminary data.</text>
</comment>
<dbReference type="InterPro" id="IPR023346">
    <property type="entry name" value="Lysozyme-like_dom_sf"/>
</dbReference>
<dbReference type="GO" id="GO:0016787">
    <property type="term" value="F:hydrolase activity"/>
    <property type="evidence" value="ECO:0007669"/>
    <property type="project" value="UniProtKB-KW"/>
</dbReference>
<dbReference type="InterPro" id="IPR036779">
    <property type="entry name" value="LysM_dom_sf"/>
</dbReference>
<dbReference type="EMBL" id="QGGR01000013">
    <property type="protein sequence ID" value="PWK43352.1"/>
    <property type="molecule type" value="Genomic_DNA"/>
</dbReference>
<dbReference type="SUPFAM" id="SSF54106">
    <property type="entry name" value="LysM domain"/>
    <property type="match status" value="1"/>
</dbReference>
<evidence type="ECO:0000259" key="4">
    <source>
        <dbReference type="PROSITE" id="PS51782"/>
    </source>
</evidence>
<dbReference type="InterPro" id="IPR010618">
    <property type="entry name" value="RPF"/>
</dbReference>
<dbReference type="PROSITE" id="PS51318">
    <property type="entry name" value="TAT"/>
    <property type="match status" value="1"/>
</dbReference>
<organism evidence="5 6">
    <name type="scientific">Actinoplanes xinjiangensis</name>
    <dbReference type="NCBI Taxonomy" id="512350"/>
    <lineage>
        <taxon>Bacteria</taxon>
        <taxon>Bacillati</taxon>
        <taxon>Actinomycetota</taxon>
        <taxon>Actinomycetes</taxon>
        <taxon>Micromonosporales</taxon>
        <taxon>Micromonosporaceae</taxon>
        <taxon>Actinoplanes</taxon>
    </lineage>
</organism>
<comment type="similarity">
    <text evidence="1">Belongs to the transglycosylase family. Rpf subfamily.</text>
</comment>
<evidence type="ECO:0000256" key="3">
    <source>
        <dbReference type="SAM" id="SignalP"/>
    </source>
</evidence>
<dbReference type="Gene3D" id="3.10.350.10">
    <property type="entry name" value="LysM domain"/>
    <property type="match status" value="1"/>
</dbReference>
<dbReference type="SMART" id="SM00257">
    <property type="entry name" value="LysM"/>
    <property type="match status" value="1"/>
</dbReference>
<dbReference type="InterPro" id="IPR052196">
    <property type="entry name" value="Bact_Kbp"/>
</dbReference>
<dbReference type="SUPFAM" id="SSF53955">
    <property type="entry name" value="Lysozyme-like"/>
    <property type="match status" value="1"/>
</dbReference>
<dbReference type="CDD" id="cd13925">
    <property type="entry name" value="RPF"/>
    <property type="match status" value="1"/>
</dbReference>
<dbReference type="CDD" id="cd00118">
    <property type="entry name" value="LysM"/>
    <property type="match status" value="1"/>
</dbReference>
<evidence type="ECO:0000313" key="5">
    <source>
        <dbReference type="EMBL" id="PWK43352.1"/>
    </source>
</evidence>
<evidence type="ECO:0000256" key="1">
    <source>
        <dbReference type="ARBA" id="ARBA00010830"/>
    </source>
</evidence>
<dbReference type="Proteomes" id="UP000245697">
    <property type="component" value="Unassembled WGS sequence"/>
</dbReference>
<dbReference type="Pfam" id="PF01476">
    <property type="entry name" value="LysM"/>
    <property type="match status" value="1"/>
</dbReference>
<feature type="chain" id="PRO_5016304295" evidence="3">
    <location>
        <begin position="36"/>
        <end position="186"/>
    </location>
</feature>
<dbReference type="Gene3D" id="1.10.530.10">
    <property type="match status" value="1"/>
</dbReference>
<gene>
    <name evidence="5" type="ORF">BC793_11334</name>
</gene>
<dbReference type="InterPro" id="IPR006311">
    <property type="entry name" value="TAT_signal"/>
</dbReference>
<dbReference type="Pfam" id="PF06737">
    <property type="entry name" value="Transglycosylas"/>
    <property type="match status" value="1"/>
</dbReference>
<keyword evidence="2" id="KW-0378">Hydrolase</keyword>